<evidence type="ECO:0000313" key="3">
    <source>
        <dbReference type="EMBL" id="RKN75854.1"/>
    </source>
</evidence>
<reference evidence="3 4" key="1">
    <citation type="journal article" date="2007" name="Int. J. Syst. Evol. Microbiol.">
        <title>Paenibacillus ginsengarvi sp. nov., isolated from soil from ginseng cultivation.</title>
        <authorList>
            <person name="Yoon M.H."/>
            <person name="Ten L.N."/>
            <person name="Im W.T."/>
        </authorList>
    </citation>
    <scope>NUCLEOTIDE SEQUENCE [LARGE SCALE GENOMIC DNA]</scope>
    <source>
        <strain evidence="3 4">KCTC 13059</strain>
    </source>
</reference>
<dbReference type="InterPro" id="IPR039448">
    <property type="entry name" value="Beta_helix"/>
</dbReference>
<dbReference type="AlphaFoldDB" id="A0A3B0BUA0"/>
<dbReference type="Gene3D" id="2.160.20.10">
    <property type="entry name" value="Single-stranded right-handed beta-helix, Pectin lyase-like"/>
    <property type="match status" value="1"/>
</dbReference>
<dbReference type="EMBL" id="RBAH01000022">
    <property type="protein sequence ID" value="RKN75854.1"/>
    <property type="molecule type" value="Genomic_DNA"/>
</dbReference>
<dbReference type="PROSITE" id="PS51318">
    <property type="entry name" value="TAT"/>
    <property type="match status" value="1"/>
</dbReference>
<evidence type="ECO:0000259" key="2">
    <source>
        <dbReference type="Pfam" id="PF13229"/>
    </source>
</evidence>
<dbReference type="InterPro" id="IPR006626">
    <property type="entry name" value="PbH1"/>
</dbReference>
<evidence type="ECO:0000259" key="1">
    <source>
        <dbReference type="Pfam" id="PF12708"/>
    </source>
</evidence>
<feature type="domain" description="Rhamnogalacturonase A/B/Epimerase-like pectate lyase" evidence="1">
    <location>
        <begin position="153"/>
        <end position="194"/>
    </location>
</feature>
<gene>
    <name evidence="3" type="ORF">D7M11_25455</name>
</gene>
<comment type="caution">
    <text evidence="3">The sequence shown here is derived from an EMBL/GenBank/DDBJ whole genome shotgun (WGS) entry which is preliminary data.</text>
</comment>
<dbReference type="Proteomes" id="UP000282311">
    <property type="component" value="Unassembled WGS sequence"/>
</dbReference>
<dbReference type="SUPFAM" id="SSF51126">
    <property type="entry name" value="Pectin lyase-like"/>
    <property type="match status" value="1"/>
</dbReference>
<evidence type="ECO:0008006" key="5">
    <source>
        <dbReference type="Google" id="ProtNLM"/>
    </source>
</evidence>
<dbReference type="RefSeq" id="WP_120750084.1">
    <property type="nucleotide sequence ID" value="NZ_RBAH01000022.1"/>
</dbReference>
<proteinExistence type="predicted"/>
<keyword evidence="4" id="KW-1185">Reference proteome</keyword>
<dbReference type="SMART" id="SM00710">
    <property type="entry name" value="PbH1"/>
    <property type="match status" value="4"/>
</dbReference>
<dbReference type="InterPro" id="IPR011050">
    <property type="entry name" value="Pectin_lyase_fold/virulence"/>
</dbReference>
<dbReference type="OrthoDB" id="6502305at2"/>
<name>A0A3B0BUA0_9BACL</name>
<accession>A0A3B0BUA0</accession>
<protein>
    <recommendedName>
        <fullName evidence="5">Pectate lyase superfamily protein domain-containing protein</fullName>
    </recommendedName>
</protein>
<feature type="domain" description="Right handed beta helix" evidence="2">
    <location>
        <begin position="261"/>
        <end position="398"/>
    </location>
</feature>
<dbReference type="Pfam" id="PF12708">
    <property type="entry name" value="Pect-lyase_RHGA_epim"/>
    <property type="match status" value="1"/>
</dbReference>
<dbReference type="InterPro" id="IPR006311">
    <property type="entry name" value="TAT_signal"/>
</dbReference>
<evidence type="ECO:0000313" key="4">
    <source>
        <dbReference type="Proteomes" id="UP000282311"/>
    </source>
</evidence>
<dbReference type="Pfam" id="PF13229">
    <property type="entry name" value="Beta_helix"/>
    <property type="match status" value="1"/>
</dbReference>
<sequence>MNRENGKTEHEIPERAKIGPEGGVLSRRQALATIGIAGAAAAAGFVLPGPLSGTVYGEANSGNTVQHSVYGGPMDPHKLKKLLDMSYVVPITIAELRTAAALDLDYVYFLNDPGQEGHFIYDPLDTTSADNTGTLLVNVSGARLKRIQETDYHNVRWFGAKGDGTTDDSSAIQLADTVAAAASKRLYFPEGTYKAYGLLVTTSWFAHGKSVVENLSPTANKYNFVRITGRTGLSLEGLTFDGGVSSDPSVWSSSNYNAFTGGLACYLFNSTDIRLTNCTFRNSVMSPLRIEKCSRIIVENCTSKRGRGNYGDAIYVAGSDHVRFDRCSAEDYTRIGFVCEQGSWNVSFSQCHASYGHDQSKLYGGGEFNAGFWSENSENVTYSQCVAENNTHCGFTVAPGVNRPYKTSTAPFVLDSCVAIGNGLYGFIASDSKGDRFSVTCSDCFVFGSRIGMAINAYHANDTVTLDHCYFRLDVTASGQNATGVLCAGNDKLATIRISDCLYDHSASDPSLLMSSTATSGDIVLSNNAKLQLFVNDCSCVDAGTALILKALQGTPILQVRNCLLQVIVLKDFQEASFDNCRFTGNVQSIGQSTTAGNLQITRCSVAGGMDLSTAGRIRFESVQAVLSGTQRIGIVRNTENRDIRTEFVDCRFEKDIAASDYAIRIEENGTLKPLSLFRGCIFYNSTDTATATRTFIWNVQTGTNSLFSECYSDDTVANLLKTGSVLSAPSGNTLIDLH</sequence>
<organism evidence="3 4">
    <name type="scientific">Paenibacillus ginsengarvi</name>
    <dbReference type="NCBI Taxonomy" id="400777"/>
    <lineage>
        <taxon>Bacteria</taxon>
        <taxon>Bacillati</taxon>
        <taxon>Bacillota</taxon>
        <taxon>Bacilli</taxon>
        <taxon>Bacillales</taxon>
        <taxon>Paenibacillaceae</taxon>
        <taxon>Paenibacillus</taxon>
    </lineage>
</organism>
<dbReference type="InterPro" id="IPR024535">
    <property type="entry name" value="RHGA/B-epi-like_pectate_lyase"/>
</dbReference>
<dbReference type="InterPro" id="IPR012334">
    <property type="entry name" value="Pectin_lyas_fold"/>
</dbReference>